<proteinExistence type="predicted"/>
<name>A0A8X6HPG5_TRICU</name>
<gene>
    <name evidence="1" type="primary">NCL1_37127</name>
    <name evidence="1" type="ORF">TNCT_293941</name>
</gene>
<evidence type="ECO:0000313" key="1">
    <source>
        <dbReference type="EMBL" id="GFR27108.1"/>
    </source>
</evidence>
<feature type="non-terminal residue" evidence="1">
    <location>
        <position position="1"/>
    </location>
</feature>
<keyword evidence="2" id="KW-1185">Reference proteome</keyword>
<comment type="caution">
    <text evidence="1">The sequence shown here is derived from an EMBL/GenBank/DDBJ whole genome shotgun (WGS) entry which is preliminary data.</text>
</comment>
<dbReference type="EMBL" id="BMAO01008870">
    <property type="protein sequence ID" value="GFR27108.1"/>
    <property type="molecule type" value="Genomic_DNA"/>
</dbReference>
<protein>
    <submittedName>
        <fullName evidence="1">Uncharacterized protein</fullName>
    </submittedName>
</protein>
<dbReference type="Proteomes" id="UP000887116">
    <property type="component" value="Unassembled WGS sequence"/>
</dbReference>
<evidence type="ECO:0000313" key="2">
    <source>
        <dbReference type="Proteomes" id="UP000887116"/>
    </source>
</evidence>
<reference evidence="1" key="1">
    <citation type="submission" date="2020-07" db="EMBL/GenBank/DDBJ databases">
        <title>Multicomponent nature underlies the extraordinary mechanical properties of spider dragline silk.</title>
        <authorList>
            <person name="Kono N."/>
            <person name="Nakamura H."/>
            <person name="Mori M."/>
            <person name="Yoshida Y."/>
            <person name="Ohtoshi R."/>
            <person name="Malay A.D."/>
            <person name="Moran D.A.P."/>
            <person name="Tomita M."/>
            <person name="Numata K."/>
            <person name="Arakawa K."/>
        </authorList>
    </citation>
    <scope>NUCLEOTIDE SEQUENCE</scope>
</reference>
<dbReference type="AlphaFoldDB" id="A0A8X6HPG5"/>
<accession>A0A8X6HPG5</accession>
<dbReference type="OrthoDB" id="6433181at2759"/>
<sequence length="131" mass="15148">EHRTRFLPSVVECLTVKVHQQLSPNRYNDKFVSFNYKSDQCISTSGDQKLCDELDKCIQELPKTLLDNFNECLKQTYSDGKLGKCNDKENLFGTPKELQQYFQCFVNKLPQKSDLSDDEQKQLTKSTSHAC</sequence>
<organism evidence="1 2">
    <name type="scientific">Trichonephila clavata</name>
    <name type="common">Joro spider</name>
    <name type="synonym">Nephila clavata</name>
    <dbReference type="NCBI Taxonomy" id="2740835"/>
    <lineage>
        <taxon>Eukaryota</taxon>
        <taxon>Metazoa</taxon>
        <taxon>Ecdysozoa</taxon>
        <taxon>Arthropoda</taxon>
        <taxon>Chelicerata</taxon>
        <taxon>Arachnida</taxon>
        <taxon>Araneae</taxon>
        <taxon>Araneomorphae</taxon>
        <taxon>Entelegynae</taxon>
        <taxon>Araneoidea</taxon>
        <taxon>Nephilidae</taxon>
        <taxon>Trichonephila</taxon>
    </lineage>
</organism>